<dbReference type="NCBIfam" id="NF040650">
    <property type="entry name" value="sulfolac_dhydr"/>
    <property type="match status" value="1"/>
</dbReference>
<reference evidence="3 4" key="1">
    <citation type="submission" date="2011-05" db="EMBL/GenBank/DDBJ databases">
        <title>Complete sequence of Methanotorris igneus Kol 5.</title>
        <authorList>
            <consortium name="US DOE Joint Genome Institute"/>
            <person name="Lucas S."/>
            <person name="Han J."/>
            <person name="Lapidus A."/>
            <person name="Cheng J.-F."/>
            <person name="Goodwin L."/>
            <person name="Pitluck S."/>
            <person name="Peters L."/>
            <person name="Mikhailova N."/>
            <person name="Chertkov O."/>
            <person name="Han C."/>
            <person name="Tapia R."/>
            <person name="Land M."/>
            <person name="Hauser L."/>
            <person name="Kyrpides N."/>
            <person name="Ivanova N."/>
            <person name="Pagani I."/>
            <person name="Sieprawska-Lupa M."/>
            <person name="Whitman W."/>
            <person name="Woyke T."/>
        </authorList>
    </citation>
    <scope>NUCLEOTIDE SEQUENCE [LARGE SCALE GENOMIC DNA]</scope>
    <source>
        <strain evidence="4">DSM 5666 / JCM 11834 / Kol 5</strain>
    </source>
</reference>
<dbReference type="Gene3D" id="3.30.1370.60">
    <property type="entry name" value="Hypothetical oxidoreductase yiak, domain 2"/>
    <property type="match status" value="1"/>
</dbReference>
<accession>F6BCQ5</accession>
<dbReference type="PANTHER" id="PTHR11091:SF0">
    <property type="entry name" value="MALATE DEHYDROGENASE"/>
    <property type="match status" value="1"/>
</dbReference>
<keyword evidence="2 3" id="KW-0560">Oxidoreductase</keyword>
<dbReference type="HOGENOM" id="CLU_040452_3_1_2"/>
<dbReference type="InterPro" id="IPR043143">
    <property type="entry name" value="Mal/L-sulf/L-lact_DH-like_NADP"/>
</dbReference>
<dbReference type="GeneID" id="10643556"/>
<dbReference type="Proteomes" id="UP000009227">
    <property type="component" value="Chromosome"/>
</dbReference>
<evidence type="ECO:0000256" key="2">
    <source>
        <dbReference type="ARBA" id="ARBA00023002"/>
    </source>
</evidence>
<protein>
    <submittedName>
        <fullName evidence="3">(R)-2-hydroxyacid dehydrogenase</fullName>
        <ecNumber evidence="3">1.1.1.272</ecNumber>
    </submittedName>
</protein>
<comment type="similarity">
    <text evidence="1">Belongs to the LDH2/MDH2 oxidoreductase family.</text>
</comment>
<dbReference type="Gene3D" id="1.10.1530.10">
    <property type="match status" value="1"/>
</dbReference>
<dbReference type="GO" id="GO:0050578">
    <property type="term" value="F:(2R)-2-hydroxyacid dehydrogenase (NADP+) activity"/>
    <property type="evidence" value="ECO:0007669"/>
    <property type="project" value="UniProtKB-EC"/>
</dbReference>
<evidence type="ECO:0000313" key="3">
    <source>
        <dbReference type="EMBL" id="AEF96266.1"/>
    </source>
</evidence>
<organism evidence="4">
    <name type="scientific">Methanotorris igneus (strain DSM 5666 / JCM 11834 / Kol 5)</name>
    <dbReference type="NCBI Taxonomy" id="880724"/>
    <lineage>
        <taxon>Archaea</taxon>
        <taxon>Methanobacteriati</taxon>
        <taxon>Methanobacteriota</taxon>
        <taxon>Methanomada group</taxon>
        <taxon>Methanococci</taxon>
        <taxon>Methanococcales</taxon>
        <taxon>Methanocaldococcaceae</taxon>
        <taxon>Methanotorris</taxon>
    </lineage>
</organism>
<dbReference type="InterPro" id="IPR053453">
    <property type="entry name" value="LDH2/MDH2_Oxidoreductase"/>
</dbReference>
<evidence type="ECO:0000313" key="4">
    <source>
        <dbReference type="Proteomes" id="UP000009227"/>
    </source>
</evidence>
<dbReference type="STRING" id="880724.Metig_0716"/>
<sequence length="347" mass="37461">MILLPENERKLIVDILTKYGVSEEDAKITADVFVDADLKGFTSHGIGRFPQYVEGLECGNINPNPNIKVVKETPATATIDGDFGLGQVVGKKAMELAIEKAKNVGIGAVATRNSNHFGIAGYYSEMAMREGLIGITITNTEPAMAPFGGKDKILGTNPVAIAFKGKKYVFSLDMATASIARGKILEMARLGKSIPEGCAVDKDGNLTTDPIKALEGSILPFGGPKGYGLALAIEALAAIGGAEMGTKVKGTANPKDKCTKGDLFMAIDPGAFWDREKFMEKVDELMDEIKNSEPAKGFSEVLIPGDIERMNMEKRKNGFEIDEVLYKRLKEICEKNGLDINDYVKVE</sequence>
<dbReference type="SUPFAM" id="SSF89733">
    <property type="entry name" value="L-sulfolactate dehydrogenase-like"/>
    <property type="match status" value="1"/>
</dbReference>
<dbReference type="InterPro" id="IPR036111">
    <property type="entry name" value="Mal/L-sulfo/L-lacto_DH-like_sf"/>
</dbReference>
<dbReference type="OrthoDB" id="40552at2157"/>
<dbReference type="EC" id="1.1.1.272" evidence="3"/>
<dbReference type="RefSeq" id="WP_013798869.1">
    <property type="nucleotide sequence ID" value="NC_015562.1"/>
</dbReference>
<dbReference type="InterPro" id="IPR003767">
    <property type="entry name" value="Malate/L-lactate_DH-like"/>
</dbReference>
<proteinExistence type="inferred from homology"/>
<name>F6BCQ5_METIK</name>
<gene>
    <name evidence="3" type="ordered locus">Metig_0716</name>
</gene>
<evidence type="ECO:0000256" key="1">
    <source>
        <dbReference type="ARBA" id="ARBA00006056"/>
    </source>
</evidence>
<dbReference type="InterPro" id="IPR043144">
    <property type="entry name" value="Mal/L-sulf/L-lact_DH-like_ah"/>
</dbReference>
<dbReference type="Pfam" id="PF02615">
    <property type="entry name" value="Ldh_2"/>
    <property type="match status" value="1"/>
</dbReference>
<dbReference type="PANTHER" id="PTHR11091">
    <property type="entry name" value="OXIDOREDUCTASE-RELATED"/>
    <property type="match status" value="1"/>
</dbReference>
<dbReference type="EMBL" id="CP002737">
    <property type="protein sequence ID" value="AEF96266.1"/>
    <property type="molecule type" value="Genomic_DNA"/>
</dbReference>
<keyword evidence="4" id="KW-1185">Reference proteome</keyword>
<dbReference type="KEGG" id="mig:Metig_0716"/>
<dbReference type="AlphaFoldDB" id="F6BCQ5"/>